<sequence>MPTLLKIGHRKREAAAAAARSQRPEFNSNPASPSSEGFGSGDLAGQANLPPSSPGCPRSSSIGPGKLDNLPTVSQVITSVSQSNRLPDMTTFGERQLKRIKLATGSERDYRLICATTNPHERQNLEALAVFQLLDKVDEMNGLLKAAKAQEYERNSEAEIRNFSRAFLLSPKLAFYSVDSTLKVNVVEGITGLPLTNSSNAVKKKFESVIGHQLSVDRNKIKDTLVATLDPDAEIKDLATVMSGIIASWRVDVPLTLPLLWQMGLIRYQLLEEPGTPDDFWEGIDTGLHTCRQDAPGTLIFALQDTFKADIEHFGNIPAEIKLDPDIGPHSPAWI</sequence>
<accession>A0AAD6YSN4</accession>
<keyword evidence="3" id="KW-1185">Reference proteome</keyword>
<feature type="compositionally biased region" description="Low complexity" evidence="1">
    <location>
        <begin position="55"/>
        <end position="65"/>
    </location>
</feature>
<feature type="region of interest" description="Disordered" evidence="1">
    <location>
        <begin position="1"/>
        <end position="68"/>
    </location>
</feature>
<comment type="caution">
    <text evidence="2">The sequence shown here is derived from an EMBL/GenBank/DDBJ whole genome shotgun (WGS) entry which is preliminary data.</text>
</comment>
<evidence type="ECO:0000313" key="2">
    <source>
        <dbReference type="EMBL" id="KAJ7228352.1"/>
    </source>
</evidence>
<protein>
    <submittedName>
        <fullName evidence="2">Uncharacterized protein</fullName>
    </submittedName>
</protein>
<dbReference type="Proteomes" id="UP001219525">
    <property type="component" value="Unassembled WGS sequence"/>
</dbReference>
<organism evidence="2 3">
    <name type="scientific">Mycena pura</name>
    <dbReference type="NCBI Taxonomy" id="153505"/>
    <lineage>
        <taxon>Eukaryota</taxon>
        <taxon>Fungi</taxon>
        <taxon>Dikarya</taxon>
        <taxon>Basidiomycota</taxon>
        <taxon>Agaricomycotina</taxon>
        <taxon>Agaricomycetes</taxon>
        <taxon>Agaricomycetidae</taxon>
        <taxon>Agaricales</taxon>
        <taxon>Marasmiineae</taxon>
        <taxon>Mycenaceae</taxon>
        <taxon>Mycena</taxon>
    </lineage>
</organism>
<proteinExistence type="predicted"/>
<dbReference type="AlphaFoldDB" id="A0AAD6YSN4"/>
<evidence type="ECO:0000313" key="3">
    <source>
        <dbReference type="Proteomes" id="UP001219525"/>
    </source>
</evidence>
<reference evidence="2" key="1">
    <citation type="submission" date="2023-03" db="EMBL/GenBank/DDBJ databases">
        <title>Massive genome expansion in bonnet fungi (Mycena s.s.) driven by repeated elements and novel gene families across ecological guilds.</title>
        <authorList>
            <consortium name="Lawrence Berkeley National Laboratory"/>
            <person name="Harder C.B."/>
            <person name="Miyauchi S."/>
            <person name="Viragh M."/>
            <person name="Kuo A."/>
            <person name="Thoen E."/>
            <person name="Andreopoulos B."/>
            <person name="Lu D."/>
            <person name="Skrede I."/>
            <person name="Drula E."/>
            <person name="Henrissat B."/>
            <person name="Morin E."/>
            <person name="Kohler A."/>
            <person name="Barry K."/>
            <person name="LaButti K."/>
            <person name="Morin E."/>
            <person name="Salamov A."/>
            <person name="Lipzen A."/>
            <person name="Mereny Z."/>
            <person name="Hegedus B."/>
            <person name="Baldrian P."/>
            <person name="Stursova M."/>
            <person name="Weitz H."/>
            <person name="Taylor A."/>
            <person name="Grigoriev I.V."/>
            <person name="Nagy L.G."/>
            <person name="Martin F."/>
            <person name="Kauserud H."/>
        </authorList>
    </citation>
    <scope>NUCLEOTIDE SEQUENCE</scope>
    <source>
        <strain evidence="2">9144</strain>
    </source>
</reference>
<gene>
    <name evidence="2" type="ORF">GGX14DRAFT_554447</name>
</gene>
<name>A0AAD6YSN4_9AGAR</name>
<evidence type="ECO:0000256" key="1">
    <source>
        <dbReference type="SAM" id="MobiDB-lite"/>
    </source>
</evidence>
<dbReference type="EMBL" id="JARJCW010000002">
    <property type="protein sequence ID" value="KAJ7228352.1"/>
    <property type="molecule type" value="Genomic_DNA"/>
</dbReference>
<feature type="compositionally biased region" description="Polar residues" evidence="1">
    <location>
        <begin position="24"/>
        <end position="37"/>
    </location>
</feature>